<comment type="similarity">
    <text evidence="7">Belongs to the binding-protein-dependent transport system permease family.</text>
</comment>
<keyword evidence="4 7" id="KW-0812">Transmembrane</keyword>
<evidence type="ECO:0000256" key="1">
    <source>
        <dbReference type="ARBA" id="ARBA00004651"/>
    </source>
</evidence>
<evidence type="ECO:0000259" key="8">
    <source>
        <dbReference type="PROSITE" id="PS50928"/>
    </source>
</evidence>
<dbReference type="RefSeq" id="WP_130604651.1">
    <property type="nucleotide sequence ID" value="NZ_AP019400.1"/>
</dbReference>
<name>A0A3T1CY05_9BACL</name>
<dbReference type="KEGG" id="cohn:KCTCHS21_01130"/>
<feature type="transmembrane region" description="Helical" evidence="7">
    <location>
        <begin position="69"/>
        <end position="93"/>
    </location>
</feature>
<gene>
    <name evidence="9" type="primary">yurM_1</name>
    <name evidence="9" type="ORF">KCTCHS21_01130</name>
</gene>
<feature type="transmembrane region" description="Helical" evidence="7">
    <location>
        <begin position="105"/>
        <end position="129"/>
    </location>
</feature>
<dbReference type="GO" id="GO:0005886">
    <property type="term" value="C:plasma membrane"/>
    <property type="evidence" value="ECO:0007669"/>
    <property type="project" value="UniProtKB-SubCell"/>
</dbReference>
<reference evidence="9 10" key="1">
    <citation type="submission" date="2019-01" db="EMBL/GenBank/DDBJ databases">
        <title>Complete genome sequence of Cohnella hallensis HS21 isolated from Korean fir (Abies koreana) rhizospheric soil.</title>
        <authorList>
            <person name="Jiang L."/>
            <person name="Kang S.W."/>
            <person name="Kim S."/>
            <person name="Jung J."/>
            <person name="Kim C.Y."/>
            <person name="Kim D.H."/>
            <person name="Kim S.W."/>
            <person name="Lee J."/>
        </authorList>
    </citation>
    <scope>NUCLEOTIDE SEQUENCE [LARGE SCALE GENOMIC DNA]</scope>
    <source>
        <strain evidence="9 10">HS21</strain>
    </source>
</reference>
<keyword evidence="3" id="KW-1003">Cell membrane</keyword>
<dbReference type="InterPro" id="IPR000515">
    <property type="entry name" value="MetI-like"/>
</dbReference>
<sequence length="276" mass="30764">MKTNRWLQFVVHFLLLGIGILWIFPFIWTLFSSLKSENEFFTSRVALLPEKAQWHNYARAWNVGQFSDYFGNTIVLTISVVIIVIVFCALTGYALGRVDFIGRKAFIGVIVATMFIPKGYTIIPVYLLIKSLGLLNSMPGLILVESSGAHTIFILLFTTYFSKIPKELEEAAEIDGCGFVRSFAQIMLPLSKPIIATVAIVQAIYTWNSFFTPLIFTLGKPSIRTLAVGMYNFADNLRPDYTGTAAGATIALIPILILFVLFQRYFIEGVSGSVKG</sequence>
<evidence type="ECO:0000256" key="6">
    <source>
        <dbReference type="ARBA" id="ARBA00023136"/>
    </source>
</evidence>
<evidence type="ECO:0000256" key="7">
    <source>
        <dbReference type="RuleBase" id="RU363032"/>
    </source>
</evidence>
<accession>A0A3T1CY05</accession>
<evidence type="ECO:0000256" key="2">
    <source>
        <dbReference type="ARBA" id="ARBA00022448"/>
    </source>
</evidence>
<dbReference type="Proteomes" id="UP000289856">
    <property type="component" value="Chromosome"/>
</dbReference>
<comment type="subcellular location">
    <subcellularLocation>
        <location evidence="1 7">Cell membrane</location>
        <topology evidence="1 7">Multi-pass membrane protein</topology>
    </subcellularLocation>
</comment>
<evidence type="ECO:0000313" key="10">
    <source>
        <dbReference type="Proteomes" id="UP000289856"/>
    </source>
</evidence>
<keyword evidence="6 7" id="KW-0472">Membrane</keyword>
<keyword evidence="2 7" id="KW-0813">Transport</keyword>
<dbReference type="Gene3D" id="1.10.3720.10">
    <property type="entry name" value="MetI-like"/>
    <property type="match status" value="1"/>
</dbReference>
<evidence type="ECO:0000313" key="9">
    <source>
        <dbReference type="EMBL" id="BBI30714.1"/>
    </source>
</evidence>
<dbReference type="CDD" id="cd06261">
    <property type="entry name" value="TM_PBP2"/>
    <property type="match status" value="1"/>
</dbReference>
<feature type="domain" description="ABC transmembrane type-1" evidence="8">
    <location>
        <begin position="70"/>
        <end position="262"/>
    </location>
</feature>
<dbReference type="Pfam" id="PF00528">
    <property type="entry name" value="BPD_transp_1"/>
    <property type="match status" value="1"/>
</dbReference>
<dbReference type="AlphaFoldDB" id="A0A3T1CY05"/>
<organism evidence="9 10">
    <name type="scientific">Cohnella abietis</name>
    <dbReference type="NCBI Taxonomy" id="2507935"/>
    <lineage>
        <taxon>Bacteria</taxon>
        <taxon>Bacillati</taxon>
        <taxon>Bacillota</taxon>
        <taxon>Bacilli</taxon>
        <taxon>Bacillales</taxon>
        <taxon>Paenibacillaceae</taxon>
        <taxon>Cohnella</taxon>
    </lineage>
</organism>
<dbReference type="GO" id="GO:0055085">
    <property type="term" value="P:transmembrane transport"/>
    <property type="evidence" value="ECO:0007669"/>
    <property type="project" value="InterPro"/>
</dbReference>
<feature type="transmembrane region" description="Helical" evidence="7">
    <location>
        <begin position="9"/>
        <end position="31"/>
    </location>
</feature>
<dbReference type="InterPro" id="IPR035906">
    <property type="entry name" value="MetI-like_sf"/>
</dbReference>
<evidence type="ECO:0000256" key="5">
    <source>
        <dbReference type="ARBA" id="ARBA00022989"/>
    </source>
</evidence>
<dbReference type="SUPFAM" id="SSF161098">
    <property type="entry name" value="MetI-like"/>
    <property type="match status" value="1"/>
</dbReference>
<evidence type="ECO:0000256" key="3">
    <source>
        <dbReference type="ARBA" id="ARBA00022475"/>
    </source>
</evidence>
<feature type="transmembrane region" description="Helical" evidence="7">
    <location>
        <begin position="194"/>
        <end position="216"/>
    </location>
</feature>
<keyword evidence="10" id="KW-1185">Reference proteome</keyword>
<protein>
    <submittedName>
        <fullName evidence="9">Putative ABC transporter permease protein YurM</fullName>
    </submittedName>
</protein>
<feature type="transmembrane region" description="Helical" evidence="7">
    <location>
        <begin position="141"/>
        <end position="161"/>
    </location>
</feature>
<dbReference type="PANTHER" id="PTHR43744">
    <property type="entry name" value="ABC TRANSPORTER PERMEASE PROTEIN MG189-RELATED-RELATED"/>
    <property type="match status" value="1"/>
</dbReference>
<dbReference type="PROSITE" id="PS50928">
    <property type="entry name" value="ABC_TM1"/>
    <property type="match status" value="1"/>
</dbReference>
<dbReference type="OrthoDB" id="187395at2"/>
<evidence type="ECO:0000256" key="4">
    <source>
        <dbReference type="ARBA" id="ARBA00022692"/>
    </source>
</evidence>
<dbReference type="PANTHER" id="PTHR43744:SF8">
    <property type="entry name" value="SN-GLYCEROL-3-PHOSPHATE TRANSPORT SYSTEM PERMEASE PROTEIN UGPE"/>
    <property type="match status" value="1"/>
</dbReference>
<dbReference type="EMBL" id="AP019400">
    <property type="protein sequence ID" value="BBI30714.1"/>
    <property type="molecule type" value="Genomic_DNA"/>
</dbReference>
<keyword evidence="5 7" id="KW-1133">Transmembrane helix</keyword>
<proteinExistence type="inferred from homology"/>
<feature type="transmembrane region" description="Helical" evidence="7">
    <location>
        <begin position="241"/>
        <end position="262"/>
    </location>
</feature>